<feature type="compositionally biased region" description="Low complexity" evidence="1">
    <location>
        <begin position="58"/>
        <end position="70"/>
    </location>
</feature>
<feature type="compositionally biased region" description="Basic and acidic residues" evidence="1">
    <location>
        <begin position="44"/>
        <end position="57"/>
    </location>
</feature>
<name>A0AA96IXD0_9CAUD</name>
<dbReference type="Proteomes" id="UP001304814">
    <property type="component" value="Segment"/>
</dbReference>
<sequence length="94" mass="9996">MKKLSEKLKQLNIATVFTQMITAGVIAPTEDWLREELGFPAMSEETKREIEAAKQEAQKAAQAALDAQKANGKEGDNGGNTDNSGGSDGNSEGK</sequence>
<organism evidence="2 3">
    <name type="scientific">Bacillus phage DZ1</name>
    <dbReference type="NCBI Taxonomy" id="3075862"/>
    <lineage>
        <taxon>Viruses</taxon>
        <taxon>Duplodnaviria</taxon>
        <taxon>Heunggongvirae</taxon>
        <taxon>Uroviricota</taxon>
        <taxon>Caudoviricetes</taxon>
        <taxon>Ehrlichviridae</taxon>
        <taxon>Dazunavirus</taxon>
        <taxon>Dazunavirus DZ1</taxon>
    </lineage>
</organism>
<keyword evidence="3" id="KW-1185">Reference proteome</keyword>
<accession>A0AA96IXD0</accession>
<evidence type="ECO:0000256" key="1">
    <source>
        <dbReference type="SAM" id="MobiDB-lite"/>
    </source>
</evidence>
<evidence type="ECO:0000313" key="3">
    <source>
        <dbReference type="Proteomes" id="UP001304814"/>
    </source>
</evidence>
<dbReference type="EMBL" id="OR338916">
    <property type="protein sequence ID" value="WNL49513.1"/>
    <property type="molecule type" value="Genomic_DNA"/>
</dbReference>
<evidence type="ECO:0000313" key="2">
    <source>
        <dbReference type="EMBL" id="WNL49513.1"/>
    </source>
</evidence>
<proteinExistence type="predicted"/>
<feature type="region of interest" description="Disordered" evidence="1">
    <location>
        <begin position="44"/>
        <end position="94"/>
    </location>
</feature>
<reference evidence="2 3" key="1">
    <citation type="submission" date="2023-07" db="EMBL/GenBank/DDBJ databases">
        <title>Isolation and characterization of Bacillus cereus bacteriophage DZ1 and its application in foods.</title>
        <authorList>
            <person name="Huang Z."/>
            <person name="Ding Y."/>
            <person name="Wu Q."/>
        </authorList>
    </citation>
    <scope>NUCLEOTIDE SEQUENCE [LARGE SCALE GENOMIC DNA]</scope>
</reference>
<protein>
    <submittedName>
        <fullName evidence="2">Portal protein</fullName>
    </submittedName>
</protein>